<name>A0ABQ5GUK6_9ASTR</name>
<organism evidence="1 2">
    <name type="scientific">Tanacetum coccineum</name>
    <dbReference type="NCBI Taxonomy" id="301880"/>
    <lineage>
        <taxon>Eukaryota</taxon>
        <taxon>Viridiplantae</taxon>
        <taxon>Streptophyta</taxon>
        <taxon>Embryophyta</taxon>
        <taxon>Tracheophyta</taxon>
        <taxon>Spermatophyta</taxon>
        <taxon>Magnoliopsida</taxon>
        <taxon>eudicotyledons</taxon>
        <taxon>Gunneridae</taxon>
        <taxon>Pentapetalae</taxon>
        <taxon>asterids</taxon>
        <taxon>campanulids</taxon>
        <taxon>Asterales</taxon>
        <taxon>Asteraceae</taxon>
        <taxon>Asteroideae</taxon>
        <taxon>Anthemideae</taxon>
        <taxon>Anthemidinae</taxon>
        <taxon>Tanacetum</taxon>
    </lineage>
</organism>
<evidence type="ECO:0000313" key="2">
    <source>
        <dbReference type="Proteomes" id="UP001151760"/>
    </source>
</evidence>
<evidence type="ECO:0000313" key="1">
    <source>
        <dbReference type="EMBL" id="GJT78473.1"/>
    </source>
</evidence>
<reference evidence="1" key="1">
    <citation type="journal article" date="2022" name="Int. J. Mol. Sci.">
        <title>Draft Genome of Tanacetum Coccineum: Genomic Comparison of Closely Related Tanacetum-Family Plants.</title>
        <authorList>
            <person name="Yamashiro T."/>
            <person name="Shiraishi A."/>
            <person name="Nakayama K."/>
            <person name="Satake H."/>
        </authorList>
    </citation>
    <scope>NUCLEOTIDE SEQUENCE</scope>
</reference>
<gene>
    <name evidence="1" type="ORF">Tco_1045198</name>
</gene>
<proteinExistence type="predicted"/>
<protein>
    <submittedName>
        <fullName evidence="1">Uncharacterized protein</fullName>
    </submittedName>
</protein>
<sequence length="118" mass="13600">MEEVPCCSLRGARWNRLGRLDHGLTEFQGLKEDSFCIFIFYESRDATVNDSSKCPQRLVHLINLKDLTKYFSVNSTLFLIQLEVVSICISNLVDGVPELMHVEFRDFNKDLESGIARR</sequence>
<comment type="caution">
    <text evidence="1">The sequence shown here is derived from an EMBL/GenBank/DDBJ whole genome shotgun (WGS) entry which is preliminary data.</text>
</comment>
<dbReference type="Proteomes" id="UP001151760">
    <property type="component" value="Unassembled WGS sequence"/>
</dbReference>
<dbReference type="EMBL" id="BQNB010018805">
    <property type="protein sequence ID" value="GJT78473.1"/>
    <property type="molecule type" value="Genomic_DNA"/>
</dbReference>
<reference evidence="1" key="2">
    <citation type="submission" date="2022-01" db="EMBL/GenBank/DDBJ databases">
        <authorList>
            <person name="Yamashiro T."/>
            <person name="Shiraishi A."/>
            <person name="Satake H."/>
            <person name="Nakayama K."/>
        </authorList>
    </citation>
    <scope>NUCLEOTIDE SEQUENCE</scope>
</reference>
<accession>A0ABQ5GUK6</accession>
<keyword evidence="2" id="KW-1185">Reference proteome</keyword>